<evidence type="ECO:0000259" key="1">
    <source>
        <dbReference type="Pfam" id="PF24855"/>
    </source>
</evidence>
<dbReference type="Pfam" id="PF24855">
    <property type="entry name" value="DUF7729"/>
    <property type="match status" value="1"/>
</dbReference>
<dbReference type="InterPro" id="IPR056146">
    <property type="entry name" value="DUF7729"/>
</dbReference>
<reference evidence="2" key="3">
    <citation type="submission" date="2017-01" db="UniProtKB">
        <authorList>
            <consortium name="EnsemblFungi"/>
        </authorList>
    </citation>
    <scope>IDENTIFICATION</scope>
    <source>
        <strain evidence="2">PH-1 / ATCC MYA-4620 / FGSC 9075 / NRRL 31084</strain>
    </source>
</reference>
<evidence type="ECO:0000313" key="2">
    <source>
        <dbReference type="EnsemblFungi" id="CEF82997"/>
    </source>
</evidence>
<dbReference type="PANTHER" id="PTHR39460">
    <property type="entry name" value="EXPRESSED PROTEIN"/>
    <property type="match status" value="1"/>
</dbReference>
<organism evidence="2">
    <name type="scientific">Gibberella zeae (strain ATCC MYA-4620 / CBS 123657 / FGSC 9075 / NRRL 31084 / PH-1)</name>
    <name type="common">Wheat head blight fungus</name>
    <name type="synonym">Fusarium graminearum</name>
    <dbReference type="NCBI Taxonomy" id="229533"/>
    <lineage>
        <taxon>Eukaryota</taxon>
        <taxon>Fungi</taxon>
        <taxon>Dikarya</taxon>
        <taxon>Ascomycota</taxon>
        <taxon>Pezizomycotina</taxon>
        <taxon>Sordariomycetes</taxon>
        <taxon>Hypocreomycetidae</taxon>
        <taxon>Hypocreales</taxon>
        <taxon>Nectriaceae</taxon>
        <taxon>Fusarium</taxon>
    </lineage>
</organism>
<accession>A0A0E0S984</accession>
<reference evidence="2" key="1">
    <citation type="journal article" date="2007" name="Science">
        <title>The Fusarium graminearum genome reveals a link between localized polymorphism and pathogen specialization.</title>
        <authorList>
            <person name="Cuomo C.A."/>
            <person name="Gueldener U."/>
            <person name="Xu J.-R."/>
            <person name="Trail F."/>
            <person name="Turgeon B.G."/>
            <person name="Di Pietro A."/>
            <person name="Walton J.D."/>
            <person name="Ma L.-J."/>
            <person name="Baker S.E."/>
            <person name="Rep M."/>
            <person name="Adam G."/>
            <person name="Antoniw J."/>
            <person name="Baldwin T."/>
            <person name="Calvo S.E."/>
            <person name="Chang Y.-L."/>
            <person name="DeCaprio D."/>
            <person name="Gale L.R."/>
            <person name="Gnerre S."/>
            <person name="Goswami R.S."/>
            <person name="Hammond-Kosack K."/>
            <person name="Harris L.J."/>
            <person name="Hilburn K."/>
            <person name="Kennell J.C."/>
            <person name="Kroken S."/>
            <person name="Magnuson J.K."/>
            <person name="Mannhaupt G."/>
            <person name="Mauceli E.W."/>
            <person name="Mewes H.-W."/>
            <person name="Mitterbauer R."/>
            <person name="Muehlbauer G."/>
            <person name="Muensterkoetter M."/>
            <person name="Nelson D."/>
            <person name="O'Donnell K."/>
            <person name="Ouellet T."/>
            <person name="Qi W."/>
            <person name="Quesneville H."/>
            <person name="Roncero M.I.G."/>
            <person name="Seong K.-Y."/>
            <person name="Tetko I.V."/>
            <person name="Urban M."/>
            <person name="Waalwijk C."/>
            <person name="Ward T.J."/>
            <person name="Yao J."/>
            <person name="Birren B.W."/>
            <person name="Kistler H.C."/>
        </authorList>
    </citation>
    <scope>NUCLEOTIDE SEQUENCE [LARGE SCALE GENOMIC DNA]</scope>
    <source>
        <strain evidence="2">PH-1 / ATCC MYA-4620 / FGSC 9075 / NRRL 31084</strain>
    </source>
</reference>
<proteinExistence type="predicted"/>
<dbReference type="EMBL" id="HG970335">
    <property type="status" value="NOT_ANNOTATED_CDS"/>
    <property type="molecule type" value="Genomic_DNA"/>
</dbReference>
<dbReference type="PANTHER" id="PTHR39460:SF1">
    <property type="entry name" value="C6 TRANSCRIPTION FACTOR"/>
    <property type="match status" value="1"/>
</dbReference>
<reference evidence="2" key="2">
    <citation type="journal article" date="2010" name="Nature">
        <title>Comparative genomics reveals mobile pathogenicity chromosomes in Fusarium.</title>
        <authorList>
            <person name="Ma L.J."/>
            <person name="van der Does H.C."/>
            <person name="Borkovich K.A."/>
            <person name="Coleman J.J."/>
            <person name="Daboussi M.J."/>
            <person name="Di Pietro A."/>
            <person name="Dufresne M."/>
            <person name="Freitag M."/>
            <person name="Grabherr M."/>
            <person name="Henrissat B."/>
            <person name="Houterman P.M."/>
            <person name="Kang S."/>
            <person name="Shim W.B."/>
            <person name="Woloshuk C."/>
            <person name="Xie X."/>
            <person name="Xu J.R."/>
            <person name="Antoniw J."/>
            <person name="Baker S.E."/>
            <person name="Bluhm B.H."/>
            <person name="Breakspear A."/>
            <person name="Brown D.W."/>
            <person name="Butchko R.A."/>
            <person name="Chapman S."/>
            <person name="Coulson R."/>
            <person name="Coutinho P.M."/>
            <person name="Danchin E.G."/>
            <person name="Diener A."/>
            <person name="Gale L.R."/>
            <person name="Gardiner D.M."/>
            <person name="Goff S."/>
            <person name="Hammond-Kosack K.E."/>
            <person name="Hilburn K."/>
            <person name="Hua-Van A."/>
            <person name="Jonkers W."/>
            <person name="Kazan K."/>
            <person name="Kodira C.D."/>
            <person name="Koehrsen M."/>
            <person name="Kumar L."/>
            <person name="Lee Y.H."/>
            <person name="Li L."/>
            <person name="Manners J.M."/>
            <person name="Miranda-Saavedra D."/>
            <person name="Mukherjee M."/>
            <person name="Park G."/>
            <person name="Park J."/>
            <person name="Park S.Y."/>
            <person name="Proctor R.H."/>
            <person name="Regev A."/>
            <person name="Ruiz-Roldan M.C."/>
            <person name="Sain D."/>
            <person name="Sakthikumar S."/>
            <person name="Sykes S."/>
            <person name="Schwartz D.C."/>
            <person name="Turgeon B.G."/>
            <person name="Wapinski I."/>
            <person name="Yoder O."/>
            <person name="Young S."/>
            <person name="Zeng Q."/>
            <person name="Zhou S."/>
            <person name="Galagan J."/>
            <person name="Cuomo C.A."/>
            <person name="Kistler H.C."/>
            <person name="Rep M."/>
        </authorList>
    </citation>
    <scope>GENOME REANNOTATION</scope>
    <source>
        <strain evidence="2">PH-1 / ATCC MYA-4620 / FGSC 9075 / NRRL 31084</strain>
    </source>
</reference>
<gene>
    <name evidence="2" type="primary">FG06772.1</name>
</gene>
<accession>A0A098DNQ9</accession>
<dbReference type="EnsemblFungi" id="CEF82997">
    <property type="protein sequence ID" value="CEF82997"/>
    <property type="gene ID" value="FGRRES_06772_M"/>
</dbReference>
<name>A0A098DNQ9_GIBZE</name>
<dbReference type="AlphaFoldDB" id="A0A098DNQ9"/>
<feature type="domain" description="DUF7729" evidence="1">
    <location>
        <begin position="144"/>
        <end position="354"/>
    </location>
</feature>
<sequence length="387" mass="42290">MSSLTQYLYINKTHPDFLLADFAPPLDIMASTSRSASTAQIRPRLSNSPAPRLRIALAFFLLLACLTSTVLARPETLSSSLRHRHRIPAVKRIDLHRRKESSKDEEDDDEIVHSIIPSKTASGSKPTTVSIQRAAKTAASTSTPLPEAFDGNLVAELSVTSDDSNCPAFLNSVLSDPSYETCYPLSMMIQTSRGFFEAQRQLLSIVRVLDATCAANVTYCTDFFDSAARNLTTSENCKSEIESGNSVVKQFLNGLKSYEVMYKATCLQTPQDDMYCYANAVTNTTTAANAYFYYLPYNLTLPGSTNPSCGFCTQETMNIYHAASEDRSQPVALTYEAAARQVNTLCGPDFVNGTLPPEETNVAHAFAPSWIGLTLTLASVALFNAVL</sequence>
<protein>
    <recommendedName>
        <fullName evidence="1">DUF7729 domain-containing protein</fullName>
    </recommendedName>
</protein>